<feature type="domain" description="FAD-binding PCMH-type" evidence="7">
    <location>
        <begin position="95"/>
        <end position="263"/>
    </location>
</feature>
<evidence type="ECO:0000256" key="3">
    <source>
        <dbReference type="ARBA" id="ARBA00022630"/>
    </source>
</evidence>
<dbReference type="PROSITE" id="PS00862">
    <property type="entry name" value="OX2_COVAL_FAD"/>
    <property type="match status" value="1"/>
</dbReference>
<dbReference type="PROSITE" id="PS51387">
    <property type="entry name" value="FAD_PCMH"/>
    <property type="match status" value="1"/>
</dbReference>
<dbReference type="SUPFAM" id="SSF56176">
    <property type="entry name" value="FAD-binding/transporter-associated domain-like"/>
    <property type="match status" value="1"/>
</dbReference>
<dbReference type="InterPro" id="IPR012951">
    <property type="entry name" value="BBE"/>
</dbReference>
<dbReference type="Gene3D" id="3.30.465.10">
    <property type="match status" value="1"/>
</dbReference>
<dbReference type="InterPro" id="IPR006094">
    <property type="entry name" value="Oxid_FAD_bind_N"/>
</dbReference>
<protein>
    <submittedName>
        <fullName evidence="8">FAD/FMN-containing dehydrogenase</fullName>
    </submittedName>
</protein>
<evidence type="ECO:0000256" key="5">
    <source>
        <dbReference type="ARBA" id="ARBA00023002"/>
    </source>
</evidence>
<dbReference type="Gene3D" id="3.40.462.20">
    <property type="match status" value="1"/>
</dbReference>
<evidence type="ECO:0000256" key="4">
    <source>
        <dbReference type="ARBA" id="ARBA00022827"/>
    </source>
</evidence>
<dbReference type="Gene3D" id="3.30.43.10">
    <property type="entry name" value="Uridine Diphospho-n-acetylenolpyruvylglucosamine Reductase, domain 2"/>
    <property type="match status" value="1"/>
</dbReference>
<dbReference type="PANTHER" id="PTHR42973:SF39">
    <property type="entry name" value="FAD-BINDING PCMH-TYPE DOMAIN-CONTAINING PROTEIN"/>
    <property type="match status" value="1"/>
</dbReference>
<dbReference type="GO" id="GO:0071949">
    <property type="term" value="F:FAD binding"/>
    <property type="evidence" value="ECO:0007669"/>
    <property type="project" value="InterPro"/>
</dbReference>
<evidence type="ECO:0000256" key="2">
    <source>
        <dbReference type="ARBA" id="ARBA00005466"/>
    </source>
</evidence>
<evidence type="ECO:0000256" key="1">
    <source>
        <dbReference type="ARBA" id="ARBA00001974"/>
    </source>
</evidence>
<dbReference type="EMBL" id="FMXQ01000025">
    <property type="protein sequence ID" value="SDB59578.1"/>
    <property type="molecule type" value="Genomic_DNA"/>
</dbReference>
<dbReference type="InterPro" id="IPR050416">
    <property type="entry name" value="FAD-linked_Oxidoreductase"/>
</dbReference>
<comment type="cofactor">
    <cofactor evidence="1">
        <name>FAD</name>
        <dbReference type="ChEBI" id="CHEBI:57692"/>
    </cofactor>
</comment>
<gene>
    <name evidence="8" type="ORF">SAMN02982931_04812</name>
</gene>
<dbReference type="Proteomes" id="UP000199071">
    <property type="component" value="Unassembled WGS sequence"/>
</dbReference>
<feature type="region of interest" description="Disordered" evidence="6">
    <location>
        <begin position="1"/>
        <end position="21"/>
    </location>
</feature>
<dbReference type="RefSeq" id="WP_210185678.1">
    <property type="nucleotide sequence ID" value="NZ_FMXQ01000025.1"/>
</dbReference>
<evidence type="ECO:0000256" key="6">
    <source>
        <dbReference type="SAM" id="MobiDB-lite"/>
    </source>
</evidence>
<sequence length="509" mass="54711">MTQLDHRPTSAGPHVSHSEHRVAPEVAEAVGHALVEALPDFHQSGDFATDLTPGIGDRLFLEDQLKMLDSVLEGRVVTPEQAEYDSVRAIVPGNYDPKPKAVIRVANASDVAASLDFARVTGLEVAVRSGGHSGHSSTHTGLVIDLRDLNGLEIDSIGRTAWAGTGLTAGEVTRAVEKHGLIVGFGDTASVGIGGITCGGGIGYLVRKHGLTIDSVVAAEVVIANGDILIADEKHHADLFWALRGGGGNFGVVTRWKFRLHPLPSFTGGPLVLPATPEIVSRFVALAEAAPEELSAIASVMPAPPLPFLPAEVHGKTVLLCMMAYVGESVAAEQAIAPFRALATPFADLIAPGPYSSVYMEDLGHKPSFSVRSRLMDVLGAVEAAKIIKRVERSSAPMRLGEIRVLGGAMARVPADATAFAHRSSRVMFSFIAIYSDPREQSLHDSWAMEGINQLSEEEDRVYVNFLLTDPDERIHAAYPPATWERLRRVKREYDPENLLRRNRNVLPA</sequence>
<dbReference type="InterPro" id="IPR006093">
    <property type="entry name" value="Oxy_OxRdtase_FAD_BS"/>
</dbReference>
<proteinExistence type="inferred from homology"/>
<evidence type="ECO:0000313" key="8">
    <source>
        <dbReference type="EMBL" id="SDB59578.1"/>
    </source>
</evidence>
<dbReference type="Pfam" id="PF01565">
    <property type="entry name" value="FAD_binding_4"/>
    <property type="match status" value="1"/>
</dbReference>
<keyword evidence="5" id="KW-0560">Oxidoreductase</keyword>
<dbReference type="Pfam" id="PF08031">
    <property type="entry name" value="BBE"/>
    <property type="match status" value="1"/>
</dbReference>
<dbReference type="AlphaFoldDB" id="A0A1G6EQC8"/>
<organism evidence="8 9">
    <name type="scientific">Bauldia litoralis</name>
    <dbReference type="NCBI Taxonomy" id="665467"/>
    <lineage>
        <taxon>Bacteria</taxon>
        <taxon>Pseudomonadati</taxon>
        <taxon>Pseudomonadota</taxon>
        <taxon>Alphaproteobacteria</taxon>
        <taxon>Hyphomicrobiales</taxon>
        <taxon>Kaistiaceae</taxon>
        <taxon>Bauldia</taxon>
    </lineage>
</organism>
<comment type="similarity">
    <text evidence="2">Belongs to the oxygen-dependent FAD-linked oxidoreductase family.</text>
</comment>
<name>A0A1G6EQC8_9HYPH</name>
<dbReference type="STRING" id="665467.SAMN02982931_04812"/>
<evidence type="ECO:0000259" key="7">
    <source>
        <dbReference type="PROSITE" id="PS51387"/>
    </source>
</evidence>
<keyword evidence="3" id="KW-0285">Flavoprotein</keyword>
<dbReference type="PANTHER" id="PTHR42973">
    <property type="entry name" value="BINDING OXIDOREDUCTASE, PUTATIVE (AFU_ORTHOLOGUE AFUA_1G17690)-RELATED"/>
    <property type="match status" value="1"/>
</dbReference>
<dbReference type="InterPro" id="IPR016166">
    <property type="entry name" value="FAD-bd_PCMH"/>
</dbReference>
<dbReference type="GO" id="GO:0016491">
    <property type="term" value="F:oxidoreductase activity"/>
    <property type="evidence" value="ECO:0007669"/>
    <property type="project" value="UniProtKB-KW"/>
</dbReference>
<reference evidence="8 9" key="1">
    <citation type="submission" date="2016-10" db="EMBL/GenBank/DDBJ databases">
        <authorList>
            <person name="de Groot N.N."/>
        </authorList>
    </citation>
    <scope>NUCLEOTIDE SEQUENCE [LARGE SCALE GENOMIC DNA]</scope>
    <source>
        <strain evidence="8 9">ATCC 35022</strain>
    </source>
</reference>
<accession>A0A1G6EQC8</accession>
<keyword evidence="9" id="KW-1185">Reference proteome</keyword>
<keyword evidence="4" id="KW-0274">FAD</keyword>
<evidence type="ECO:0000313" key="9">
    <source>
        <dbReference type="Proteomes" id="UP000199071"/>
    </source>
</evidence>
<dbReference type="InterPro" id="IPR016167">
    <property type="entry name" value="FAD-bd_PCMH_sub1"/>
</dbReference>
<dbReference type="InterPro" id="IPR036318">
    <property type="entry name" value="FAD-bd_PCMH-like_sf"/>
</dbReference>
<dbReference type="InterPro" id="IPR016169">
    <property type="entry name" value="FAD-bd_PCMH_sub2"/>
</dbReference>